<reference evidence="4" key="1">
    <citation type="journal article" date="2014" name="Int. J. Syst. Evol. Microbiol.">
        <title>Complete genome of a new Firmicutes species belonging to the dominant human colonic microbiota ('Ruminococcus bicirculans') reveals two chromosomes and a selective capacity to utilize plant glucans.</title>
        <authorList>
            <consortium name="NISC Comparative Sequencing Program"/>
            <person name="Wegmann U."/>
            <person name="Louis P."/>
            <person name="Goesmann A."/>
            <person name="Henrissat B."/>
            <person name="Duncan S.H."/>
            <person name="Flint H.J."/>
        </authorList>
    </citation>
    <scope>NUCLEOTIDE SEQUENCE</scope>
    <source>
        <strain evidence="4">JCM 10664</strain>
    </source>
</reference>
<dbReference type="Proteomes" id="UP000597989">
    <property type="component" value="Unassembled WGS sequence"/>
</dbReference>
<reference evidence="7" key="3">
    <citation type="journal article" date="2019" name="Int. J. Syst. Evol. Microbiol.">
        <title>The Global Catalogue of Microorganisms (GCM) 10K type strain sequencing project: providing services to taxonomists for standard genome sequencing and annotation.</title>
        <authorList>
            <consortium name="The Broad Institute Genomics Platform"/>
            <consortium name="The Broad Institute Genome Sequencing Center for Infectious Disease"/>
            <person name="Wu L."/>
            <person name="Ma J."/>
        </authorList>
    </citation>
    <scope>NUCLEOTIDE SEQUENCE [LARGE SCALE GENOMIC DNA]</scope>
    <source>
        <strain evidence="7">JCM 10664</strain>
    </source>
</reference>
<evidence type="ECO:0000259" key="3">
    <source>
        <dbReference type="Pfam" id="PF13649"/>
    </source>
</evidence>
<evidence type="ECO:0000256" key="1">
    <source>
        <dbReference type="ARBA" id="ARBA00022603"/>
    </source>
</evidence>
<gene>
    <name evidence="4" type="ORF">GCM10009545_32890</name>
    <name evidence="5" type="ORF">GCM10011581_40830</name>
</gene>
<dbReference type="Proteomes" id="UP001500220">
    <property type="component" value="Unassembled WGS sequence"/>
</dbReference>
<feature type="domain" description="Methyltransferase" evidence="3">
    <location>
        <begin position="87"/>
        <end position="179"/>
    </location>
</feature>
<reference evidence="5 6" key="2">
    <citation type="journal article" date="2014" name="Int. J. Syst. Evol. Microbiol.">
        <title>Complete genome sequence of Corynebacterium casei LMG S-19264T (=DSM 44701T), isolated from a smear-ripened cheese.</title>
        <authorList>
            <consortium name="US DOE Joint Genome Institute (JGI-PGF)"/>
            <person name="Walter F."/>
            <person name="Albersmeier A."/>
            <person name="Kalinowski J."/>
            <person name="Ruckert C."/>
        </authorList>
    </citation>
    <scope>NUCLEOTIDE SEQUENCE [LARGE SCALE GENOMIC DNA]</scope>
    <source>
        <strain evidence="5 6">CGMCC 4.7206</strain>
    </source>
</reference>
<reference evidence="4" key="5">
    <citation type="submission" date="2023-12" db="EMBL/GenBank/DDBJ databases">
        <authorList>
            <person name="Sun Q."/>
            <person name="Inoue M."/>
        </authorList>
    </citation>
    <scope>NUCLEOTIDE SEQUENCE</scope>
    <source>
        <strain evidence="4">JCM 10664</strain>
    </source>
</reference>
<dbReference type="InterPro" id="IPR029063">
    <property type="entry name" value="SAM-dependent_MTases_sf"/>
</dbReference>
<keyword evidence="7" id="KW-1185">Reference proteome</keyword>
<sequence length="244" mass="25927">MSDQPPSPAVERVLPLLTARPAKPDVRHGYLDLLGDRPEQPAGPVQSFWESPLGSHLYDPAQALARRVLPSWYRLPTRARPPAGGRVLDVGCGPGNVTAQLGRAVGPAGLAIGVDISRPMLAQAARAQRAANVAFVRADARSLPFPDGTFDLVTSLASLQLVPAPESVLAAMARVLARGAWLAVMVPTPRDGLLHRGTRMFGLRTGMTFFSADELAGTLHAVGMRAVHTHRAGPLLWATARKPS</sequence>
<keyword evidence="1 5" id="KW-0489">Methyltransferase</keyword>
<evidence type="ECO:0000313" key="7">
    <source>
        <dbReference type="Proteomes" id="UP001500220"/>
    </source>
</evidence>
<keyword evidence="2" id="KW-0808">Transferase</keyword>
<dbReference type="Pfam" id="PF13649">
    <property type="entry name" value="Methyltransf_25"/>
    <property type="match status" value="1"/>
</dbReference>
<dbReference type="GO" id="GO:0008168">
    <property type="term" value="F:methyltransferase activity"/>
    <property type="evidence" value="ECO:0007669"/>
    <property type="project" value="UniProtKB-KW"/>
</dbReference>
<dbReference type="PANTHER" id="PTHR43861:SF1">
    <property type="entry name" value="TRANS-ACONITATE 2-METHYLTRANSFERASE"/>
    <property type="match status" value="1"/>
</dbReference>
<dbReference type="EMBL" id="BAAAHC010000012">
    <property type="protein sequence ID" value="GAA0527968.1"/>
    <property type="molecule type" value="Genomic_DNA"/>
</dbReference>
<reference evidence="5" key="4">
    <citation type="submission" date="2020-09" db="EMBL/GenBank/DDBJ databases">
        <authorList>
            <person name="Sun Q."/>
            <person name="Zhou Y."/>
        </authorList>
    </citation>
    <scope>NUCLEOTIDE SEQUENCE</scope>
    <source>
        <strain evidence="5">CGMCC 4.7206</strain>
    </source>
</reference>
<dbReference type="AlphaFoldDB" id="A0A917K398"/>
<proteinExistence type="predicted"/>
<accession>A0A917K398</accession>
<dbReference type="Gene3D" id="3.40.50.150">
    <property type="entry name" value="Vaccinia Virus protein VP39"/>
    <property type="match status" value="1"/>
</dbReference>
<dbReference type="SUPFAM" id="SSF53335">
    <property type="entry name" value="S-adenosyl-L-methionine-dependent methyltransferases"/>
    <property type="match status" value="1"/>
</dbReference>
<organism evidence="5 6">
    <name type="scientific">Saccharopolyspora thermophila</name>
    <dbReference type="NCBI Taxonomy" id="89367"/>
    <lineage>
        <taxon>Bacteria</taxon>
        <taxon>Bacillati</taxon>
        <taxon>Actinomycetota</taxon>
        <taxon>Actinomycetes</taxon>
        <taxon>Pseudonocardiales</taxon>
        <taxon>Pseudonocardiaceae</taxon>
        <taxon>Saccharopolyspora</taxon>
    </lineage>
</organism>
<dbReference type="InterPro" id="IPR041698">
    <property type="entry name" value="Methyltransf_25"/>
</dbReference>
<evidence type="ECO:0000313" key="5">
    <source>
        <dbReference type="EMBL" id="GGI99491.1"/>
    </source>
</evidence>
<dbReference type="GO" id="GO:0032259">
    <property type="term" value="P:methylation"/>
    <property type="evidence" value="ECO:0007669"/>
    <property type="project" value="UniProtKB-KW"/>
</dbReference>
<dbReference type="RefSeq" id="WP_188990121.1">
    <property type="nucleotide sequence ID" value="NZ_BAAAHC010000012.1"/>
</dbReference>
<dbReference type="CDD" id="cd02440">
    <property type="entry name" value="AdoMet_MTases"/>
    <property type="match status" value="1"/>
</dbReference>
<protein>
    <submittedName>
        <fullName evidence="4 5">Methyltransferase</fullName>
    </submittedName>
</protein>
<evidence type="ECO:0000313" key="6">
    <source>
        <dbReference type="Proteomes" id="UP000597989"/>
    </source>
</evidence>
<dbReference type="PANTHER" id="PTHR43861">
    <property type="entry name" value="TRANS-ACONITATE 2-METHYLTRANSFERASE-RELATED"/>
    <property type="match status" value="1"/>
</dbReference>
<evidence type="ECO:0000313" key="4">
    <source>
        <dbReference type="EMBL" id="GAA0527968.1"/>
    </source>
</evidence>
<comment type="caution">
    <text evidence="5">The sequence shown here is derived from an EMBL/GenBank/DDBJ whole genome shotgun (WGS) entry which is preliminary data.</text>
</comment>
<dbReference type="EMBL" id="BMMT01000016">
    <property type="protein sequence ID" value="GGI99491.1"/>
    <property type="molecule type" value="Genomic_DNA"/>
</dbReference>
<evidence type="ECO:0000256" key="2">
    <source>
        <dbReference type="ARBA" id="ARBA00022679"/>
    </source>
</evidence>
<name>A0A917K398_9PSEU</name>